<comment type="subcellular location">
    <subcellularLocation>
        <location evidence="7">Cytoplasm</location>
    </subcellularLocation>
</comment>
<keyword evidence="1 7" id="KW-0963">Cytoplasm</keyword>
<evidence type="ECO:0000256" key="2">
    <source>
        <dbReference type="ARBA" id="ARBA00022552"/>
    </source>
</evidence>
<dbReference type="InterPro" id="IPR020596">
    <property type="entry name" value="rRNA_Ade_Mease_Trfase_CS"/>
</dbReference>
<dbReference type="SMART" id="SM00650">
    <property type="entry name" value="rADc"/>
    <property type="match status" value="1"/>
</dbReference>
<evidence type="ECO:0000256" key="1">
    <source>
        <dbReference type="ARBA" id="ARBA00022490"/>
    </source>
</evidence>
<keyword evidence="3 7" id="KW-0489">Methyltransferase</keyword>
<comment type="catalytic activity">
    <reaction evidence="7">
        <text>adenosine(1518)/adenosine(1519) in 16S rRNA + 4 S-adenosyl-L-methionine = N(6)-dimethyladenosine(1518)/N(6)-dimethyladenosine(1519) in 16S rRNA + 4 S-adenosyl-L-homocysteine + 4 H(+)</text>
        <dbReference type="Rhea" id="RHEA:19609"/>
        <dbReference type="Rhea" id="RHEA-COMP:10232"/>
        <dbReference type="Rhea" id="RHEA-COMP:10233"/>
        <dbReference type="ChEBI" id="CHEBI:15378"/>
        <dbReference type="ChEBI" id="CHEBI:57856"/>
        <dbReference type="ChEBI" id="CHEBI:59789"/>
        <dbReference type="ChEBI" id="CHEBI:74411"/>
        <dbReference type="ChEBI" id="CHEBI:74493"/>
        <dbReference type="EC" id="2.1.1.182"/>
    </reaction>
</comment>
<dbReference type="Pfam" id="PF00398">
    <property type="entry name" value="RrnaAD"/>
    <property type="match status" value="1"/>
</dbReference>
<dbReference type="PATRIC" id="fig|1441384.3.peg.1465"/>
<evidence type="ECO:0000259" key="9">
    <source>
        <dbReference type="SMART" id="SM00650"/>
    </source>
</evidence>
<dbReference type="PANTHER" id="PTHR11727:SF7">
    <property type="entry name" value="DIMETHYLADENOSINE TRANSFERASE-RELATED"/>
    <property type="match status" value="1"/>
</dbReference>
<feature type="binding site" evidence="7 8">
    <location>
        <position position="53"/>
    </location>
    <ligand>
        <name>S-adenosyl-L-methionine</name>
        <dbReference type="ChEBI" id="CHEBI:59789"/>
    </ligand>
</feature>
<comment type="function">
    <text evidence="7">Specifically dimethylates two adjacent adenosines (A1518 and A1519) in the loop of a conserved hairpin near the 3'-end of 16S rRNA in the 30S particle. May play a critical role in biogenesis of 30S subunits.</text>
</comment>
<dbReference type="NCBIfam" id="TIGR00755">
    <property type="entry name" value="ksgA"/>
    <property type="match status" value="1"/>
</dbReference>
<feature type="binding site" evidence="7 8">
    <location>
        <position position="101"/>
    </location>
    <ligand>
        <name>S-adenosyl-L-methionine</name>
        <dbReference type="ChEBI" id="CHEBI:59789"/>
    </ligand>
</feature>
<dbReference type="PROSITE" id="PS51689">
    <property type="entry name" value="SAM_RNA_A_N6_MT"/>
    <property type="match status" value="1"/>
</dbReference>
<name>A0A0F3RNU2_ORITS</name>
<feature type="binding site" evidence="7 8">
    <location>
        <position position="75"/>
    </location>
    <ligand>
        <name>S-adenosyl-L-methionine</name>
        <dbReference type="ChEBI" id="CHEBI:59789"/>
    </ligand>
</feature>
<organism evidence="10 11">
    <name type="scientific">Orientia tsutsugamushi str. UT144</name>
    <dbReference type="NCBI Taxonomy" id="1441384"/>
    <lineage>
        <taxon>Bacteria</taxon>
        <taxon>Pseudomonadati</taxon>
        <taxon>Pseudomonadota</taxon>
        <taxon>Alphaproteobacteria</taxon>
        <taxon>Rickettsiales</taxon>
        <taxon>Rickettsiaceae</taxon>
        <taxon>Rickettsieae</taxon>
        <taxon>Orientia</taxon>
    </lineage>
</organism>
<feature type="domain" description="Ribosomal RNA adenine methylase transferase N-terminal" evidence="9">
    <location>
        <begin position="32"/>
        <end position="205"/>
    </location>
</feature>
<dbReference type="PROSITE" id="PS01131">
    <property type="entry name" value="RRNA_A_DIMETH"/>
    <property type="match status" value="1"/>
</dbReference>
<feature type="binding site" evidence="7 8">
    <location>
        <position position="27"/>
    </location>
    <ligand>
        <name>S-adenosyl-L-methionine</name>
        <dbReference type="ChEBI" id="CHEBI:59789"/>
    </ligand>
</feature>
<dbReference type="Proteomes" id="UP000033580">
    <property type="component" value="Unassembled WGS sequence"/>
</dbReference>
<dbReference type="Gene3D" id="3.40.50.150">
    <property type="entry name" value="Vaccinia Virus protein VP39"/>
    <property type="match status" value="1"/>
</dbReference>
<keyword evidence="2 7" id="KW-0698">rRNA processing</keyword>
<feature type="binding site" evidence="7 8">
    <location>
        <position position="120"/>
    </location>
    <ligand>
        <name>S-adenosyl-L-methionine</name>
        <dbReference type="ChEBI" id="CHEBI:59789"/>
    </ligand>
</feature>
<dbReference type="PANTHER" id="PTHR11727">
    <property type="entry name" value="DIMETHYLADENOSINE TRANSFERASE"/>
    <property type="match status" value="1"/>
</dbReference>
<dbReference type="CDD" id="cd02440">
    <property type="entry name" value="AdoMet_MTases"/>
    <property type="match status" value="1"/>
</dbReference>
<evidence type="ECO:0000256" key="4">
    <source>
        <dbReference type="ARBA" id="ARBA00022679"/>
    </source>
</evidence>
<gene>
    <name evidence="7 10" type="primary">ksgA</name>
    <name evidence="7" type="synonym">rsmA</name>
    <name evidence="10" type="ORF">OTUT144_0101</name>
</gene>
<feature type="binding site" evidence="7 8">
    <location>
        <position position="25"/>
    </location>
    <ligand>
        <name>S-adenosyl-L-methionine</name>
        <dbReference type="ChEBI" id="CHEBI:59789"/>
    </ligand>
</feature>
<protein>
    <recommendedName>
        <fullName evidence="7">Ribosomal RNA small subunit methyltransferase A</fullName>
        <ecNumber evidence="7">2.1.1.182</ecNumber>
    </recommendedName>
    <alternativeName>
        <fullName evidence="7">16S rRNA (adenine(1518)-N(6)/adenine(1519)-N(6))-dimethyltransferase</fullName>
    </alternativeName>
    <alternativeName>
        <fullName evidence="7">16S rRNA dimethyladenosine transferase</fullName>
    </alternativeName>
    <alternativeName>
        <fullName evidence="7">16S rRNA dimethylase</fullName>
    </alternativeName>
    <alternativeName>
        <fullName evidence="7">S-adenosylmethionine-6-N', N'-adenosyl(rRNA) dimethyltransferase</fullName>
    </alternativeName>
</protein>
<keyword evidence="6 7" id="KW-0694">RNA-binding</keyword>
<dbReference type="GO" id="GO:0005737">
    <property type="term" value="C:cytoplasm"/>
    <property type="evidence" value="ECO:0007669"/>
    <property type="project" value="UniProtKB-SubCell"/>
</dbReference>
<evidence type="ECO:0000313" key="11">
    <source>
        <dbReference type="Proteomes" id="UP000033580"/>
    </source>
</evidence>
<dbReference type="GO" id="GO:0052908">
    <property type="term" value="F:16S rRNA (adenine(1518)-N(6)/adenine(1519)-N(6))-dimethyltransferase activity"/>
    <property type="evidence" value="ECO:0007669"/>
    <property type="project" value="UniProtKB-EC"/>
</dbReference>
<dbReference type="Gene3D" id="1.10.8.100">
    <property type="entry name" value="Ribosomal RNA adenine dimethylase-like, domain 2"/>
    <property type="match status" value="1"/>
</dbReference>
<evidence type="ECO:0000256" key="6">
    <source>
        <dbReference type="ARBA" id="ARBA00022884"/>
    </source>
</evidence>
<keyword evidence="5 7" id="KW-0949">S-adenosyl-L-methionine</keyword>
<evidence type="ECO:0000256" key="5">
    <source>
        <dbReference type="ARBA" id="ARBA00022691"/>
    </source>
</evidence>
<proteinExistence type="inferred from homology"/>
<dbReference type="InterPro" id="IPR020598">
    <property type="entry name" value="rRNA_Ade_methylase_Trfase_N"/>
</dbReference>
<comment type="caution">
    <text evidence="10">The sequence shown here is derived from an EMBL/GenBank/DDBJ whole genome shotgun (WGS) entry which is preliminary data.</text>
</comment>
<dbReference type="HAMAP" id="MF_00607">
    <property type="entry name" value="16SrRNA_methyltr_A"/>
    <property type="match status" value="1"/>
</dbReference>
<reference evidence="10 11" key="1">
    <citation type="submission" date="2015-01" db="EMBL/GenBank/DDBJ databases">
        <title>Genome Sequencing of Rickettsiales.</title>
        <authorList>
            <person name="Daugherty S.C."/>
            <person name="Su Q."/>
            <person name="Abolude K."/>
            <person name="Beier-Sexton M."/>
            <person name="Carlyon J.A."/>
            <person name="Carter R."/>
            <person name="Day N.P."/>
            <person name="Dumler S.J."/>
            <person name="Dyachenko V."/>
            <person name="Godinez A."/>
            <person name="Kurtti T.J."/>
            <person name="Lichay M."/>
            <person name="Mullins K.E."/>
            <person name="Ott S."/>
            <person name="Pappas-Brown V."/>
            <person name="Paris D.H."/>
            <person name="Patel P."/>
            <person name="Richards A.L."/>
            <person name="Sadzewicz L."/>
            <person name="Sears K."/>
            <person name="Seidman D."/>
            <person name="Sengamalay N."/>
            <person name="Stenos J."/>
            <person name="Tallon L.J."/>
            <person name="Vincent G."/>
            <person name="Fraser C.M."/>
            <person name="Munderloh U."/>
            <person name="Dunning-Hotopp J.C."/>
        </authorList>
    </citation>
    <scope>NUCLEOTIDE SEQUENCE [LARGE SCALE GENOMIC DNA]</scope>
    <source>
        <strain evidence="10 11">UT144</strain>
    </source>
</reference>
<dbReference type="InterPro" id="IPR023165">
    <property type="entry name" value="rRNA_Ade_diMease-like_C"/>
</dbReference>
<dbReference type="InterPro" id="IPR001737">
    <property type="entry name" value="KsgA/Erm"/>
</dbReference>
<dbReference type="InterPro" id="IPR011530">
    <property type="entry name" value="rRNA_adenine_dimethylase"/>
</dbReference>
<dbReference type="EMBL" id="LAOR01000003">
    <property type="protein sequence ID" value="KJW07857.1"/>
    <property type="molecule type" value="Genomic_DNA"/>
</dbReference>
<accession>A0A0F3RNU2</accession>
<sequence length="273" mass="30770">MIELPTVSQHMKLHKITANKSLGQHFLLDSNICNKIVSVAPNPITGKVVLEVGPGPGGLTRAILAHNPKKLIVIEKDASFIELLHEIPTMPSSKLEVICGDALNFDLSNIESNRIIIISNLPYNIGTQLIVQWLHQISFVEYMIIMLQDEVVERITSPHSSKMYGRITVLAQIVSDVRKCFKVSSRAFNPPPKVDSSVMLVSPKKHQLDRNTIENVQKITKLAFSTRRKKLKNCLSHLLKSINITDEILNVQLHQRPEQLTPEQYVQLSRILL</sequence>
<dbReference type="AlphaFoldDB" id="A0A0F3RNU2"/>
<evidence type="ECO:0000256" key="3">
    <source>
        <dbReference type="ARBA" id="ARBA00022603"/>
    </source>
</evidence>
<dbReference type="GO" id="GO:0003723">
    <property type="term" value="F:RNA binding"/>
    <property type="evidence" value="ECO:0007669"/>
    <property type="project" value="UniProtKB-UniRule"/>
</dbReference>
<keyword evidence="4 7" id="KW-0808">Transferase</keyword>
<evidence type="ECO:0000256" key="8">
    <source>
        <dbReference type="PROSITE-ProRule" id="PRU01026"/>
    </source>
</evidence>
<evidence type="ECO:0000313" key="10">
    <source>
        <dbReference type="EMBL" id="KJW07857.1"/>
    </source>
</evidence>
<dbReference type="SUPFAM" id="SSF53335">
    <property type="entry name" value="S-adenosyl-L-methionine-dependent methyltransferases"/>
    <property type="match status" value="1"/>
</dbReference>
<evidence type="ECO:0000256" key="7">
    <source>
        <dbReference type="HAMAP-Rule" id="MF_00607"/>
    </source>
</evidence>
<dbReference type="EC" id="2.1.1.182" evidence="7"/>
<comment type="similarity">
    <text evidence="7">Belongs to the class I-like SAM-binding methyltransferase superfamily. rRNA adenine N(6)-methyltransferase family. RsmA subfamily.</text>
</comment>
<dbReference type="InterPro" id="IPR029063">
    <property type="entry name" value="SAM-dependent_MTases_sf"/>
</dbReference>